<comment type="caution">
    <text evidence="1">The sequence shown here is derived from an EMBL/GenBank/DDBJ whole genome shotgun (WGS) entry which is preliminary data.</text>
</comment>
<keyword evidence="2" id="KW-1185">Reference proteome</keyword>
<reference evidence="1" key="2">
    <citation type="submission" date="2020-05" db="EMBL/GenBank/DDBJ databases">
        <authorList>
            <person name="Kim H.-S."/>
            <person name="Proctor R.H."/>
            <person name="Brown D.W."/>
        </authorList>
    </citation>
    <scope>NUCLEOTIDE SEQUENCE</scope>
    <source>
        <strain evidence="1">NRRL 45417</strain>
    </source>
</reference>
<evidence type="ECO:0000313" key="2">
    <source>
        <dbReference type="Proteomes" id="UP000604273"/>
    </source>
</evidence>
<dbReference type="EMBL" id="JABFAI010000024">
    <property type="protein sequence ID" value="KAF4960324.1"/>
    <property type="molecule type" value="Genomic_DNA"/>
</dbReference>
<name>A0A8H4TM94_9HYPO</name>
<proteinExistence type="predicted"/>
<dbReference type="Proteomes" id="UP000604273">
    <property type="component" value="Unassembled WGS sequence"/>
</dbReference>
<evidence type="ECO:0000313" key="1">
    <source>
        <dbReference type="EMBL" id="KAF4960324.1"/>
    </source>
</evidence>
<accession>A0A8H4TM94</accession>
<gene>
    <name evidence="1" type="ORF">FGADI_971</name>
</gene>
<organism evidence="1 2">
    <name type="scientific">Fusarium gaditjirri</name>
    <dbReference type="NCBI Taxonomy" id="282569"/>
    <lineage>
        <taxon>Eukaryota</taxon>
        <taxon>Fungi</taxon>
        <taxon>Dikarya</taxon>
        <taxon>Ascomycota</taxon>
        <taxon>Pezizomycotina</taxon>
        <taxon>Sordariomycetes</taxon>
        <taxon>Hypocreomycetidae</taxon>
        <taxon>Hypocreales</taxon>
        <taxon>Nectriaceae</taxon>
        <taxon>Fusarium</taxon>
        <taxon>Fusarium nisikadoi species complex</taxon>
    </lineage>
</organism>
<dbReference type="AlphaFoldDB" id="A0A8H4TM94"/>
<reference evidence="1" key="1">
    <citation type="journal article" date="2020" name="BMC Genomics">
        <title>Correction to: Identification and distribution of gene clusters required for synthesis of sphingolipid metabolism inhibitors in diverse species of the filamentous fungus Fusarium.</title>
        <authorList>
            <person name="Kim H.S."/>
            <person name="Lohmar J.M."/>
            <person name="Busman M."/>
            <person name="Brown D.W."/>
            <person name="Naumann T.A."/>
            <person name="Divon H.H."/>
            <person name="Lysoe E."/>
            <person name="Uhlig S."/>
            <person name="Proctor R.H."/>
        </authorList>
    </citation>
    <scope>NUCLEOTIDE SEQUENCE</scope>
    <source>
        <strain evidence="1">NRRL 45417</strain>
    </source>
</reference>
<protein>
    <submittedName>
        <fullName evidence="1">Uncharacterized protein</fullName>
    </submittedName>
</protein>
<sequence length="163" mass="18419">MIDGTDTSAEPDLLSRRGCQLRVSYDQVGIDIWLQESKLGMQISGMAGFLINIMRFAAPERPDLFFDPSIIANGKSYKLGSVCDVSCTQSYDAVDVEELDLSQDAYNFRNRRRLEVLNEMFFSIEQDAVKDSCVLEPILELFEACFWKWPTKADQGLGLVIES</sequence>